<evidence type="ECO:0000256" key="6">
    <source>
        <dbReference type="ARBA" id="ARBA00023014"/>
    </source>
</evidence>
<keyword evidence="4" id="KW-0479">Metal-binding</keyword>
<dbReference type="GO" id="GO:0046872">
    <property type="term" value="F:metal ion binding"/>
    <property type="evidence" value="ECO:0007669"/>
    <property type="project" value="UniProtKB-KW"/>
</dbReference>
<proteinExistence type="predicted"/>
<dbReference type="InterPro" id="IPR023885">
    <property type="entry name" value="4Fe4S-binding_SPASM_dom"/>
</dbReference>
<dbReference type="InterPro" id="IPR013785">
    <property type="entry name" value="Aldolase_TIM"/>
</dbReference>
<dbReference type="CDD" id="cd01335">
    <property type="entry name" value="Radical_SAM"/>
    <property type="match status" value="1"/>
</dbReference>
<dbReference type="GO" id="GO:0003824">
    <property type="term" value="F:catalytic activity"/>
    <property type="evidence" value="ECO:0007669"/>
    <property type="project" value="InterPro"/>
</dbReference>
<dbReference type="EMBL" id="CP134856">
    <property type="protein sequence ID" value="WNL33050.1"/>
    <property type="molecule type" value="Genomic_DNA"/>
</dbReference>
<dbReference type="PROSITE" id="PS51918">
    <property type="entry name" value="RADICAL_SAM"/>
    <property type="match status" value="1"/>
</dbReference>
<comment type="cofactor">
    <cofactor evidence="1">
        <name>[4Fe-4S] cluster</name>
        <dbReference type="ChEBI" id="CHEBI:49883"/>
    </cofactor>
</comment>
<dbReference type="InterPro" id="IPR034391">
    <property type="entry name" value="AdoMet-like_SPASM_containing"/>
</dbReference>
<dbReference type="Pfam" id="PF13186">
    <property type="entry name" value="SPASM"/>
    <property type="match status" value="1"/>
</dbReference>
<evidence type="ECO:0000256" key="1">
    <source>
        <dbReference type="ARBA" id="ARBA00001966"/>
    </source>
</evidence>
<name>A0AA96DRR5_9BACT</name>
<dbReference type="AlphaFoldDB" id="A0AA96DRR5"/>
<evidence type="ECO:0000256" key="5">
    <source>
        <dbReference type="ARBA" id="ARBA00023004"/>
    </source>
</evidence>
<dbReference type="SFLD" id="SFLDS00029">
    <property type="entry name" value="Radical_SAM"/>
    <property type="match status" value="1"/>
</dbReference>
<evidence type="ECO:0000259" key="7">
    <source>
        <dbReference type="PROSITE" id="PS51918"/>
    </source>
</evidence>
<dbReference type="Proteomes" id="UP001305220">
    <property type="component" value="Chromosome"/>
</dbReference>
<evidence type="ECO:0000256" key="4">
    <source>
        <dbReference type="ARBA" id="ARBA00022723"/>
    </source>
</evidence>
<keyword evidence="3" id="KW-0949">S-adenosyl-L-methionine</keyword>
<evidence type="ECO:0000256" key="2">
    <source>
        <dbReference type="ARBA" id="ARBA00022485"/>
    </source>
</evidence>
<organism evidence="8">
    <name type="scientific">Arcobacter cryaerophilus gv. pseudocryaerophilus</name>
    <dbReference type="NCBI Taxonomy" id="2933791"/>
    <lineage>
        <taxon>Bacteria</taxon>
        <taxon>Pseudomonadati</taxon>
        <taxon>Campylobacterota</taxon>
        <taxon>Epsilonproteobacteria</taxon>
        <taxon>Campylobacterales</taxon>
        <taxon>Arcobacteraceae</taxon>
        <taxon>Aliarcobacter</taxon>
    </lineage>
</organism>
<dbReference type="InterPro" id="IPR050377">
    <property type="entry name" value="Radical_SAM_PqqE_MftC-like"/>
</dbReference>
<dbReference type="InterPro" id="IPR058240">
    <property type="entry name" value="rSAM_sf"/>
</dbReference>
<keyword evidence="5" id="KW-0408">Iron</keyword>
<dbReference type="PANTHER" id="PTHR11228">
    <property type="entry name" value="RADICAL SAM DOMAIN PROTEIN"/>
    <property type="match status" value="1"/>
</dbReference>
<accession>A0AA96DRR5</accession>
<evidence type="ECO:0000313" key="8">
    <source>
        <dbReference type="EMBL" id="WNL33050.1"/>
    </source>
</evidence>
<dbReference type="RefSeq" id="WP_390869728.1">
    <property type="nucleotide sequence ID" value="NZ_CP128652.1"/>
</dbReference>
<dbReference type="GO" id="GO:0051536">
    <property type="term" value="F:iron-sulfur cluster binding"/>
    <property type="evidence" value="ECO:0007669"/>
    <property type="project" value="UniProtKB-KW"/>
</dbReference>
<keyword evidence="2" id="KW-0004">4Fe-4S</keyword>
<keyword evidence="6" id="KW-0411">Iron-sulfur</keyword>
<dbReference type="Pfam" id="PF04055">
    <property type="entry name" value="Radical_SAM"/>
    <property type="match status" value="1"/>
</dbReference>
<sequence length="339" mass="39293">MKAKVKSKLKLEDRVLLQDVIPLKAPFLIYIDPSSLCNFKCKFCPTGHKDLIKESTYKRNTLDFELFKKFILGLGEFETPLKVLRMNKIGEPLLNKNLIQMIKFAKNSGFVEYIDLATNGSLFSKELMQELVSSGLDRLNISVEGINKQHYLENALVHFDFEHFVDNIKWLYANKNECEITIKIPSNYLNDEQKKEFLDTFGNHCDSIFIEELAPIWPQFDLEQRAEVKIQSDKGQYQQVLTNKDICSFIFYSLAVNSDGTVSACCPDWDQKLIVGDLHNESIYEIWNSEKLKALQFQHLNGHRCENEVCSNCGHLMYAQVDNLDPYREQILNNLKKVK</sequence>
<dbReference type="SUPFAM" id="SSF102114">
    <property type="entry name" value="Radical SAM enzymes"/>
    <property type="match status" value="1"/>
</dbReference>
<dbReference type="PANTHER" id="PTHR11228:SF34">
    <property type="entry name" value="TUNGSTEN-CONTAINING ALDEHYDE FERREDOXIN OXIDOREDUCTASE COFACTOR MODIFYING PROTEIN"/>
    <property type="match status" value="1"/>
</dbReference>
<protein>
    <submittedName>
        <fullName evidence="8">Radical SAM/SPASM domain-containing protein</fullName>
    </submittedName>
</protein>
<reference evidence="8" key="1">
    <citation type="submission" date="2023-09" db="EMBL/GenBank/DDBJ databases">
        <title>Arcobacter tbilisiensis sp. nov. isolated from chicken meat in Tbilisi, Georgia.</title>
        <authorList>
            <person name="Matthias R."/>
            <person name="Zautner A.E."/>
        </authorList>
    </citation>
    <scope>NUCLEOTIDE SEQUENCE</scope>
    <source>
        <strain evidence="8">LEO 62</strain>
    </source>
</reference>
<dbReference type="SFLD" id="SFLDG01387">
    <property type="entry name" value="BtrN-like_SPASM_domain_contain"/>
    <property type="match status" value="1"/>
</dbReference>
<feature type="domain" description="Radical SAM core" evidence="7">
    <location>
        <begin position="23"/>
        <end position="245"/>
    </location>
</feature>
<dbReference type="Gene3D" id="3.20.20.70">
    <property type="entry name" value="Aldolase class I"/>
    <property type="match status" value="1"/>
</dbReference>
<evidence type="ECO:0000256" key="3">
    <source>
        <dbReference type="ARBA" id="ARBA00022691"/>
    </source>
</evidence>
<dbReference type="InterPro" id="IPR007197">
    <property type="entry name" value="rSAM"/>
</dbReference>
<gene>
    <name evidence="8" type="ORF">RMP68_05865</name>
</gene>
<dbReference type="SFLD" id="SFLDG01067">
    <property type="entry name" value="SPASM/twitch_domain_containing"/>
    <property type="match status" value="1"/>
</dbReference>